<dbReference type="PANTHER" id="PTHR46249:SF41">
    <property type="entry name" value="RETROPEPSINS DOMAIN-CONTAINING PROTEIN"/>
    <property type="match status" value="1"/>
</dbReference>
<dbReference type="GO" id="GO:0008270">
    <property type="term" value="F:zinc ion binding"/>
    <property type="evidence" value="ECO:0007669"/>
    <property type="project" value="UniProtKB-KW"/>
</dbReference>
<name>A0A9J5XSR1_SOLCO</name>
<reference evidence="4 5" key="1">
    <citation type="submission" date="2020-09" db="EMBL/GenBank/DDBJ databases">
        <title>De no assembly of potato wild relative species, Solanum commersonii.</title>
        <authorList>
            <person name="Cho K."/>
        </authorList>
    </citation>
    <scope>NUCLEOTIDE SEQUENCE [LARGE SCALE GENOMIC DNA]</scope>
    <source>
        <strain evidence="4">LZ3.2</strain>
        <tissue evidence="4">Leaf</tissue>
    </source>
</reference>
<evidence type="ECO:0000256" key="2">
    <source>
        <dbReference type="SAM" id="MobiDB-lite"/>
    </source>
</evidence>
<dbReference type="AlphaFoldDB" id="A0A9J5XSR1"/>
<keyword evidence="5" id="KW-1185">Reference proteome</keyword>
<feature type="compositionally biased region" description="Low complexity" evidence="2">
    <location>
        <begin position="452"/>
        <end position="467"/>
    </location>
</feature>
<comment type="caution">
    <text evidence="4">The sequence shown here is derived from an EMBL/GenBank/DDBJ whole genome shotgun (WGS) entry which is preliminary data.</text>
</comment>
<protein>
    <recommendedName>
        <fullName evidence="3">CCHC-type domain-containing protein</fullName>
    </recommendedName>
</protein>
<evidence type="ECO:0000313" key="4">
    <source>
        <dbReference type="EMBL" id="KAG5590340.1"/>
    </source>
</evidence>
<dbReference type="PANTHER" id="PTHR46249">
    <property type="entry name" value="CCHC-TYPE DOMAIN-CONTAINING PROTEIN-RELATED"/>
    <property type="match status" value="1"/>
</dbReference>
<dbReference type="OrthoDB" id="1743486at2759"/>
<feature type="compositionally biased region" description="Basic and acidic residues" evidence="2">
    <location>
        <begin position="21"/>
        <end position="32"/>
    </location>
</feature>
<dbReference type="PROSITE" id="PS50158">
    <property type="entry name" value="ZF_CCHC"/>
    <property type="match status" value="1"/>
</dbReference>
<feature type="compositionally biased region" description="Basic residues" evidence="2">
    <location>
        <begin position="58"/>
        <end position="69"/>
    </location>
</feature>
<dbReference type="EMBL" id="JACXVP010000008">
    <property type="protein sequence ID" value="KAG5590340.1"/>
    <property type="molecule type" value="Genomic_DNA"/>
</dbReference>
<feature type="domain" description="CCHC-type" evidence="3">
    <location>
        <begin position="78"/>
        <end position="93"/>
    </location>
</feature>
<dbReference type="InterPro" id="IPR001878">
    <property type="entry name" value="Znf_CCHC"/>
</dbReference>
<dbReference type="Proteomes" id="UP000824120">
    <property type="component" value="Chromosome 8"/>
</dbReference>
<feature type="compositionally biased region" description="Basic residues" evidence="2">
    <location>
        <begin position="33"/>
        <end position="48"/>
    </location>
</feature>
<dbReference type="SMART" id="SM00343">
    <property type="entry name" value="ZnF_C2HC"/>
    <property type="match status" value="1"/>
</dbReference>
<evidence type="ECO:0000313" key="5">
    <source>
        <dbReference type="Proteomes" id="UP000824120"/>
    </source>
</evidence>
<evidence type="ECO:0000259" key="3">
    <source>
        <dbReference type="PROSITE" id="PS50158"/>
    </source>
</evidence>
<accession>A0A9J5XSR1</accession>
<proteinExistence type="predicted"/>
<feature type="region of interest" description="Disordered" evidence="2">
    <location>
        <begin position="1"/>
        <end position="69"/>
    </location>
</feature>
<sequence length="808" mass="94807">MDKLREKSQLGDFCTQFGLPDDSKGTNRETSKSKSHRSHHKKRRSRRKTREERDERRAHCKSHRFTKNRSRRDLHKIKCYKCGKFRHIAPNCKLEKLKTLELDDVIQEKIHSFLYTSGSKSDYDDSEASYAIEDEQPESSKVHQDSNDVCKCHGDVCHCEHDEFYKIQSQFEDMNMFIITADNVIKHLKEVTDNTLREKIIQLAASKTGSSTSIPSDKKVKDEFNYSTPYSFSEVHTRLFSKQTMVIRDTSFDDLKGEIEHLKAEIKFLKQNHIIYDHRLTQIESTNSKGKNKVDESTAEENILANTLNIDPKQNMFLGMMQIVTAHKWYLYPPIILGTPFINAIYPFTNINAKGFSATYKNQDINYTFITEPISRDINALIEMKQKHVDYLQLEIFSMNIFDTLKSAKVQEKIKLISEKMAIDICANNPSIDPPWITKARGKGSYTRGRGRSFPNSSRSSYGSSSSNTPIIQKGGMSLYNSNSRAQEKASSSIHLEDIPESNSLYAKLQEFITQKQGDSFSSIAKEEVDDIKTYEKVEKREVIFLLENSDIQRREEPWKIFQSESYKTPKYYETLLISTGVESQKISGYNTSENVYNFSKMIIKHVIHIEDWGISSMTERQFNLNKVVVIFTYWDYIQAFNKVLCYNNKRHKHTWFIKVCAKIFVNLIPNWFLNWWSYHGPTIKILPEPFLKLYKEWVEIYFFIEFVVPWIHKWVPQVDFTEEQIPCLYRTYYNNFWDKLMKKDPQTKSIYRQELLDLITKTIHDYKSIPNKGIMTDDTTSIKHMARKISNHDEGEQNEMIMNYQKK</sequence>
<keyword evidence="1" id="KW-0863">Zinc-finger</keyword>
<keyword evidence="1" id="KW-0862">Zinc</keyword>
<organism evidence="4 5">
    <name type="scientific">Solanum commersonii</name>
    <name type="common">Commerson's wild potato</name>
    <name type="synonym">Commerson's nightshade</name>
    <dbReference type="NCBI Taxonomy" id="4109"/>
    <lineage>
        <taxon>Eukaryota</taxon>
        <taxon>Viridiplantae</taxon>
        <taxon>Streptophyta</taxon>
        <taxon>Embryophyta</taxon>
        <taxon>Tracheophyta</taxon>
        <taxon>Spermatophyta</taxon>
        <taxon>Magnoliopsida</taxon>
        <taxon>eudicotyledons</taxon>
        <taxon>Gunneridae</taxon>
        <taxon>Pentapetalae</taxon>
        <taxon>asterids</taxon>
        <taxon>lamiids</taxon>
        <taxon>Solanales</taxon>
        <taxon>Solanaceae</taxon>
        <taxon>Solanoideae</taxon>
        <taxon>Solaneae</taxon>
        <taxon>Solanum</taxon>
    </lineage>
</organism>
<evidence type="ECO:0000256" key="1">
    <source>
        <dbReference type="PROSITE-ProRule" id="PRU00047"/>
    </source>
</evidence>
<keyword evidence="1" id="KW-0479">Metal-binding</keyword>
<dbReference type="GO" id="GO:0003676">
    <property type="term" value="F:nucleic acid binding"/>
    <property type="evidence" value="ECO:0007669"/>
    <property type="project" value="InterPro"/>
</dbReference>
<feature type="region of interest" description="Disordered" evidence="2">
    <location>
        <begin position="438"/>
        <end position="477"/>
    </location>
</feature>
<gene>
    <name evidence="4" type="ORF">H5410_040854</name>
</gene>